<reference evidence="1" key="1">
    <citation type="submission" date="2022-06" db="EMBL/GenBank/DDBJ databases">
        <title>Complete genome sequences of two strains of the flax pathogen Septoria linicola.</title>
        <authorList>
            <person name="Lapalu N."/>
            <person name="Simon A."/>
            <person name="Demenou B."/>
            <person name="Paumier D."/>
            <person name="Guillot M.-P."/>
            <person name="Gout L."/>
            <person name="Valade R."/>
        </authorList>
    </citation>
    <scope>NUCLEOTIDE SEQUENCE</scope>
    <source>
        <strain evidence="1">SE15195</strain>
    </source>
</reference>
<proteinExistence type="predicted"/>
<keyword evidence="2" id="KW-1185">Reference proteome</keyword>
<dbReference type="GO" id="GO:0008168">
    <property type="term" value="F:methyltransferase activity"/>
    <property type="evidence" value="ECO:0007669"/>
    <property type="project" value="UniProtKB-KW"/>
</dbReference>
<keyword evidence="1" id="KW-0489">Methyltransferase</keyword>
<dbReference type="AlphaFoldDB" id="A0A9Q9EMC3"/>
<sequence length="181" mass="20291">MTSAMIGSVEKPDLAVQQMHRVTARNGVLGLAAWAGGSWVPIWQKAVREALQDESYVSPRLMHKDWSDLESVKASVEAAGWEVVEAIISHANWGFKNADEVDWYVFSAGNPIVGLLMEGLDSEKLKACRRSFRRVIEEDWDDRKSLIETAILVTAKKSDSLIRRLGPWSVKLGLMVIGIWR</sequence>
<evidence type="ECO:0000313" key="2">
    <source>
        <dbReference type="Proteomes" id="UP001056384"/>
    </source>
</evidence>
<dbReference type="Gene3D" id="3.40.50.150">
    <property type="entry name" value="Vaccinia Virus protein VP39"/>
    <property type="match status" value="1"/>
</dbReference>
<accession>A0A9Q9EMC3</accession>
<dbReference type="EMBL" id="CP099425">
    <property type="protein sequence ID" value="USW56671.1"/>
    <property type="molecule type" value="Genomic_DNA"/>
</dbReference>
<organism evidence="1 2">
    <name type="scientific">Septoria linicola</name>
    <dbReference type="NCBI Taxonomy" id="215465"/>
    <lineage>
        <taxon>Eukaryota</taxon>
        <taxon>Fungi</taxon>
        <taxon>Dikarya</taxon>
        <taxon>Ascomycota</taxon>
        <taxon>Pezizomycotina</taxon>
        <taxon>Dothideomycetes</taxon>
        <taxon>Dothideomycetidae</taxon>
        <taxon>Mycosphaerellales</taxon>
        <taxon>Mycosphaerellaceae</taxon>
        <taxon>Septoria</taxon>
    </lineage>
</organism>
<name>A0A9Q9EMC3_9PEZI</name>
<dbReference type="Proteomes" id="UP001056384">
    <property type="component" value="Chromosome 8"/>
</dbReference>
<dbReference type="GO" id="GO:0032259">
    <property type="term" value="P:methylation"/>
    <property type="evidence" value="ECO:0007669"/>
    <property type="project" value="UniProtKB-KW"/>
</dbReference>
<dbReference type="SUPFAM" id="SSF53335">
    <property type="entry name" value="S-adenosyl-L-methionine-dependent methyltransferases"/>
    <property type="match status" value="1"/>
</dbReference>
<evidence type="ECO:0000313" key="1">
    <source>
        <dbReference type="EMBL" id="USW56671.1"/>
    </source>
</evidence>
<dbReference type="OrthoDB" id="2013972at2759"/>
<keyword evidence="1" id="KW-0808">Transferase</keyword>
<gene>
    <name evidence="1" type="ORF">Slin15195_G099900</name>
</gene>
<dbReference type="InterPro" id="IPR029063">
    <property type="entry name" value="SAM-dependent_MTases_sf"/>
</dbReference>
<protein>
    <submittedName>
        <fullName evidence="1">S-adenosyl-L-methionine-dependent methyltransferase</fullName>
    </submittedName>
</protein>